<sequence length="257" mass="28853">MLNYIKAELYRTFNRKYFYFFTGILAALALGVNILLKLVGTKDNVTLINAIAVPVTDYLLLFPIVLLVMIVDMIYTEEYKNGTLKNVVSFGMSRSKLVFGKFIAIIILAFITYFFALITFFISSAVIFGIGHYSNRISPSTYFNIIATRYCAGILLWVAVIAVGLLISIFVNSYNSFIYSYIGIFLILPIVINLLSRIIDKNIAKINYFLITGCISLVSTYNGVNKGDVFWAVAVGLVYIVVCLSLSVVWFSKKDVK</sequence>
<accession>A0ABW8TI67</accession>
<feature type="transmembrane region" description="Helical" evidence="1">
    <location>
        <begin position="230"/>
        <end position="251"/>
    </location>
</feature>
<dbReference type="EMBL" id="JBJIAA010000014">
    <property type="protein sequence ID" value="MFL0252002.1"/>
    <property type="molecule type" value="Genomic_DNA"/>
</dbReference>
<evidence type="ECO:0000313" key="2">
    <source>
        <dbReference type="EMBL" id="MFL0252002.1"/>
    </source>
</evidence>
<evidence type="ECO:0000256" key="1">
    <source>
        <dbReference type="SAM" id="Phobius"/>
    </source>
</evidence>
<evidence type="ECO:0000313" key="3">
    <source>
        <dbReference type="Proteomes" id="UP001623592"/>
    </source>
</evidence>
<dbReference type="Proteomes" id="UP001623592">
    <property type="component" value="Unassembled WGS sequence"/>
</dbReference>
<feature type="transmembrane region" description="Helical" evidence="1">
    <location>
        <begin position="102"/>
        <end position="130"/>
    </location>
</feature>
<feature type="transmembrane region" description="Helical" evidence="1">
    <location>
        <begin position="17"/>
        <end position="36"/>
    </location>
</feature>
<dbReference type="PANTHER" id="PTHR37305:SF1">
    <property type="entry name" value="MEMBRANE PROTEIN"/>
    <property type="match status" value="1"/>
</dbReference>
<name>A0ABW8TI67_9CLOT</name>
<dbReference type="PANTHER" id="PTHR37305">
    <property type="entry name" value="INTEGRAL MEMBRANE PROTEIN-RELATED"/>
    <property type="match status" value="1"/>
</dbReference>
<dbReference type="Pfam" id="PF12679">
    <property type="entry name" value="ABC2_membrane_2"/>
    <property type="match status" value="1"/>
</dbReference>
<feature type="transmembrane region" description="Helical" evidence="1">
    <location>
        <begin position="150"/>
        <end position="171"/>
    </location>
</feature>
<keyword evidence="3" id="KW-1185">Reference proteome</keyword>
<comment type="caution">
    <text evidence="2">The sequence shown here is derived from an EMBL/GenBank/DDBJ whole genome shotgun (WGS) entry which is preliminary data.</text>
</comment>
<proteinExistence type="predicted"/>
<dbReference type="RefSeq" id="WP_406788654.1">
    <property type="nucleotide sequence ID" value="NZ_JBJIAA010000014.1"/>
</dbReference>
<organism evidence="2 3">
    <name type="scientific">Clostridium neuense</name>
    <dbReference type="NCBI Taxonomy" id="1728934"/>
    <lineage>
        <taxon>Bacteria</taxon>
        <taxon>Bacillati</taxon>
        <taxon>Bacillota</taxon>
        <taxon>Clostridia</taxon>
        <taxon>Eubacteriales</taxon>
        <taxon>Clostridiaceae</taxon>
        <taxon>Clostridium</taxon>
    </lineage>
</organism>
<reference evidence="2 3" key="1">
    <citation type="submission" date="2024-11" db="EMBL/GenBank/DDBJ databases">
        <authorList>
            <person name="Heng Y.C."/>
            <person name="Lim A.C.H."/>
            <person name="Lee J.K.Y."/>
            <person name="Kittelmann S."/>
        </authorList>
    </citation>
    <scope>NUCLEOTIDE SEQUENCE [LARGE SCALE GENOMIC DNA]</scope>
    <source>
        <strain evidence="2 3">WILCCON 0114</strain>
    </source>
</reference>
<keyword evidence="1" id="KW-1133">Transmembrane helix</keyword>
<gene>
    <name evidence="2" type="ORF">ACJDT4_16400</name>
</gene>
<keyword evidence="1" id="KW-0812">Transmembrane</keyword>
<keyword evidence="1" id="KW-0472">Membrane</keyword>
<feature type="transmembrane region" description="Helical" evidence="1">
    <location>
        <begin position="207"/>
        <end position="224"/>
    </location>
</feature>
<feature type="transmembrane region" description="Helical" evidence="1">
    <location>
        <begin position="48"/>
        <end position="71"/>
    </location>
</feature>
<feature type="transmembrane region" description="Helical" evidence="1">
    <location>
        <begin position="177"/>
        <end position="195"/>
    </location>
</feature>
<protein>
    <submittedName>
        <fullName evidence="2">ABC transporter permease subunit</fullName>
    </submittedName>
</protein>